<evidence type="ECO:0000259" key="3">
    <source>
        <dbReference type="PROSITE" id="PS50977"/>
    </source>
</evidence>
<keyword evidence="1 2" id="KW-0238">DNA-binding</keyword>
<protein>
    <submittedName>
        <fullName evidence="4">TetR/AcrR family transcriptional regulator</fullName>
    </submittedName>
</protein>
<dbReference type="PANTHER" id="PTHR30055">
    <property type="entry name" value="HTH-TYPE TRANSCRIPTIONAL REGULATOR RUTR"/>
    <property type="match status" value="1"/>
</dbReference>
<reference evidence="5" key="1">
    <citation type="journal article" date="2019" name="Int. J. Syst. Evol. Microbiol.">
        <title>The Global Catalogue of Microorganisms (GCM) 10K type strain sequencing project: providing services to taxonomists for standard genome sequencing and annotation.</title>
        <authorList>
            <consortium name="The Broad Institute Genomics Platform"/>
            <consortium name="The Broad Institute Genome Sequencing Center for Infectious Disease"/>
            <person name="Wu L."/>
            <person name="Ma J."/>
        </authorList>
    </citation>
    <scope>NUCLEOTIDE SEQUENCE [LARGE SCALE GENOMIC DNA]</scope>
    <source>
        <strain evidence="5">JCM 16001</strain>
    </source>
</reference>
<dbReference type="EMBL" id="BAAAQF010000004">
    <property type="protein sequence ID" value="GAA1666096.1"/>
    <property type="molecule type" value="Genomic_DNA"/>
</dbReference>
<dbReference type="Pfam" id="PF17920">
    <property type="entry name" value="TetR_C_16"/>
    <property type="match status" value="1"/>
</dbReference>
<feature type="domain" description="HTH tetR-type" evidence="3">
    <location>
        <begin position="16"/>
        <end position="76"/>
    </location>
</feature>
<dbReference type="InterPro" id="IPR001647">
    <property type="entry name" value="HTH_TetR"/>
</dbReference>
<dbReference type="PANTHER" id="PTHR30055:SF235">
    <property type="entry name" value="TRANSCRIPTIONAL REGULATORY PROTEIN"/>
    <property type="match status" value="1"/>
</dbReference>
<dbReference type="Pfam" id="PF00440">
    <property type="entry name" value="TetR_N"/>
    <property type="match status" value="1"/>
</dbReference>
<evidence type="ECO:0000313" key="4">
    <source>
        <dbReference type="EMBL" id="GAA1666096.1"/>
    </source>
</evidence>
<dbReference type="PROSITE" id="PS50977">
    <property type="entry name" value="HTH_TETR_2"/>
    <property type="match status" value="1"/>
</dbReference>
<evidence type="ECO:0000256" key="1">
    <source>
        <dbReference type="ARBA" id="ARBA00023125"/>
    </source>
</evidence>
<dbReference type="InterPro" id="IPR041678">
    <property type="entry name" value="TetR_C_16"/>
</dbReference>
<dbReference type="InterPro" id="IPR036271">
    <property type="entry name" value="Tet_transcr_reg_TetR-rel_C_sf"/>
</dbReference>
<evidence type="ECO:0000256" key="2">
    <source>
        <dbReference type="PROSITE-ProRule" id="PRU00335"/>
    </source>
</evidence>
<accession>A0ABP4S1Y0</accession>
<organism evidence="4 5">
    <name type="scientific">Glycomyces endophyticus</name>
    <dbReference type="NCBI Taxonomy" id="480996"/>
    <lineage>
        <taxon>Bacteria</taxon>
        <taxon>Bacillati</taxon>
        <taxon>Actinomycetota</taxon>
        <taxon>Actinomycetes</taxon>
        <taxon>Glycomycetales</taxon>
        <taxon>Glycomycetaceae</taxon>
        <taxon>Glycomyces</taxon>
    </lineage>
</organism>
<gene>
    <name evidence="4" type="ORF">GCM10009830_09710</name>
</gene>
<dbReference type="SUPFAM" id="SSF46689">
    <property type="entry name" value="Homeodomain-like"/>
    <property type="match status" value="1"/>
</dbReference>
<feature type="DNA-binding region" description="H-T-H motif" evidence="2">
    <location>
        <begin position="39"/>
        <end position="58"/>
    </location>
</feature>
<comment type="caution">
    <text evidence="4">The sequence shown here is derived from an EMBL/GenBank/DDBJ whole genome shotgun (WGS) entry which is preliminary data.</text>
</comment>
<dbReference type="InterPro" id="IPR009057">
    <property type="entry name" value="Homeodomain-like_sf"/>
</dbReference>
<dbReference type="SUPFAM" id="SSF48498">
    <property type="entry name" value="Tetracyclin repressor-like, C-terminal domain"/>
    <property type="match status" value="1"/>
</dbReference>
<proteinExistence type="predicted"/>
<dbReference type="PRINTS" id="PR00455">
    <property type="entry name" value="HTHTETR"/>
</dbReference>
<dbReference type="Gene3D" id="1.10.357.10">
    <property type="entry name" value="Tetracycline Repressor, domain 2"/>
    <property type="match status" value="1"/>
</dbReference>
<sequence>MTYADFMNAPKRRDRAATRSALLDAARRRFAEHGYDGTGVREIAADAGVDATLIFRYFGSKRHLFDEAANGEVPEGLGAPGAGPAELADALVREVVLGDAPAGGGEHPLLLMLRSAGRPEVRARLHEEVCDRYLADMADRFAGEDAALRAELVGALLLGMGVMRDVVGSPVLPGADPDRVRALVAAMVAALEAGGRPADPTGP</sequence>
<dbReference type="InterPro" id="IPR050109">
    <property type="entry name" value="HTH-type_TetR-like_transc_reg"/>
</dbReference>
<name>A0ABP4S1Y0_9ACTN</name>
<keyword evidence="5" id="KW-1185">Reference proteome</keyword>
<evidence type="ECO:0000313" key="5">
    <source>
        <dbReference type="Proteomes" id="UP001499851"/>
    </source>
</evidence>
<dbReference type="Proteomes" id="UP001499851">
    <property type="component" value="Unassembled WGS sequence"/>
</dbReference>